<proteinExistence type="predicted"/>
<feature type="compositionally biased region" description="Basic and acidic residues" evidence="3">
    <location>
        <begin position="234"/>
        <end position="247"/>
    </location>
</feature>
<gene>
    <name evidence="5" type="ORF">MSP1401_LOCUS1463</name>
</gene>
<dbReference type="GO" id="GO:0071013">
    <property type="term" value="C:catalytic step 2 spliceosome"/>
    <property type="evidence" value="ECO:0007669"/>
    <property type="project" value="TreeGrafter"/>
</dbReference>
<feature type="compositionally biased region" description="Basic and acidic residues" evidence="3">
    <location>
        <begin position="263"/>
        <end position="275"/>
    </location>
</feature>
<feature type="compositionally biased region" description="Basic and acidic residues" evidence="3">
    <location>
        <begin position="179"/>
        <end position="191"/>
    </location>
</feature>
<dbReference type="Gene3D" id="2.40.100.10">
    <property type="entry name" value="Cyclophilin-like"/>
    <property type="match status" value="1"/>
</dbReference>
<dbReference type="PROSITE" id="PS50890">
    <property type="entry name" value="PUA"/>
    <property type="match status" value="1"/>
</dbReference>
<dbReference type="PROSITE" id="PS50072">
    <property type="entry name" value="CSA_PPIASE_2"/>
    <property type="match status" value="1"/>
</dbReference>
<feature type="region of interest" description="Disordered" evidence="3">
    <location>
        <begin position="234"/>
        <end position="306"/>
    </location>
</feature>
<dbReference type="CDD" id="cd01925">
    <property type="entry name" value="cyclophilin_CeCYP16-like"/>
    <property type="match status" value="1"/>
</dbReference>
<dbReference type="Pfam" id="PF00160">
    <property type="entry name" value="Pro_isomerase"/>
    <property type="match status" value="1"/>
</dbReference>
<dbReference type="PANTHER" id="PTHR45625:SF6">
    <property type="entry name" value="SPLICEOSOME-ASSOCIATED PROTEIN CWC27 HOMOLOG"/>
    <property type="match status" value="1"/>
</dbReference>
<protein>
    <recommendedName>
        <fullName evidence="4">PPIase cyclophilin-type domain-containing protein</fullName>
    </recommendedName>
</protein>
<feature type="compositionally biased region" description="Basic and acidic residues" evidence="3">
    <location>
        <begin position="281"/>
        <end position="293"/>
    </location>
</feature>
<evidence type="ECO:0000259" key="4">
    <source>
        <dbReference type="PROSITE" id="PS50072"/>
    </source>
</evidence>
<feature type="domain" description="PPIase cyclophilin-type" evidence="4">
    <location>
        <begin position="22"/>
        <end position="158"/>
    </location>
</feature>
<dbReference type="GO" id="GO:0003755">
    <property type="term" value="F:peptidyl-prolyl cis-trans isomerase activity"/>
    <property type="evidence" value="ECO:0007669"/>
    <property type="project" value="InterPro"/>
</dbReference>
<feature type="region of interest" description="Disordered" evidence="3">
    <location>
        <begin position="512"/>
        <end position="534"/>
    </location>
</feature>
<dbReference type="AlphaFoldDB" id="A0A7S0CQY7"/>
<evidence type="ECO:0000256" key="3">
    <source>
        <dbReference type="SAM" id="MobiDB-lite"/>
    </source>
</evidence>
<dbReference type="SUPFAM" id="SSF50891">
    <property type="entry name" value="Cyclophilin-like"/>
    <property type="match status" value="1"/>
</dbReference>
<feature type="region of interest" description="Disordered" evidence="3">
    <location>
        <begin position="331"/>
        <end position="360"/>
    </location>
</feature>
<dbReference type="FunFam" id="2.40.100.10:FF:000007">
    <property type="entry name" value="Peptidyl-prolyl cis-trans isomerase CWC27 homolog"/>
    <property type="match status" value="1"/>
</dbReference>
<evidence type="ECO:0000256" key="2">
    <source>
        <dbReference type="ARBA" id="ARBA00023242"/>
    </source>
</evidence>
<evidence type="ECO:0000256" key="1">
    <source>
        <dbReference type="ARBA" id="ARBA00004123"/>
    </source>
</evidence>
<accession>A0A7S0CQY7</accession>
<dbReference type="InterPro" id="IPR029000">
    <property type="entry name" value="Cyclophilin-like_dom_sf"/>
</dbReference>
<comment type="subcellular location">
    <subcellularLocation>
        <location evidence="1">Nucleus</location>
    </subcellularLocation>
</comment>
<dbReference type="InterPro" id="IPR002130">
    <property type="entry name" value="Cyclophilin-type_PPIase_dom"/>
</dbReference>
<feature type="region of interest" description="Disordered" evidence="3">
    <location>
        <begin position="179"/>
        <end position="207"/>
    </location>
</feature>
<feature type="compositionally biased region" description="Basic and acidic residues" evidence="3">
    <location>
        <begin position="512"/>
        <end position="524"/>
    </location>
</feature>
<keyword evidence="2" id="KW-0539">Nucleus</keyword>
<dbReference type="PANTHER" id="PTHR45625">
    <property type="entry name" value="PEPTIDYL-PROLYL CIS-TRANS ISOMERASE-RELATED"/>
    <property type="match status" value="1"/>
</dbReference>
<name>A0A7S0CQY7_MICPS</name>
<sequence length="534" mass="58573">MSTVYQLEPPTEGKVLLTTSHGEIEIELWAKECPKACRNFVQLCLEGYYDGVIWHRVIKDFMIQTGDPTGTGRGGDSVYGEPFKDELHSRIKFNHRGQVAMANSGARDTNGSQFFITLERCDWIDRKHTIFGKVGGHTIYNALQIAEAEVEGDRPIDPAPRILKTEVLWNPFDDVAPRARADAAARDEPGARPKKKETKRLNLLSFGEEAEETEAELERFGKPKVASVFHAAAVERDDKKSSREESRLIAPGSAEEAAALARADAERRAAEAARAEKRRATKEAKEAELDDAGRGPLDTMETDGDDFSAQMRRDVASSRAAAAAELAVRAARAEEKNRKKAEKAEARARKDAERAARESTKLRKLGIGKAALSASEASLMTDKEARRVETKRKRGAVAGREKDVLAKLDRFKSGLFAGATSSAKRASEEELESDPANADHLSDGGREGAVGVSRFVSEGLYYAEEGDDDDDDAADWKSHALRFADDTRRDPSAYAASADDYVVEDPLLEKGKGKFAKTDREKKRGNAWAGGSLT</sequence>
<reference evidence="5" key="1">
    <citation type="submission" date="2021-01" db="EMBL/GenBank/DDBJ databases">
        <authorList>
            <person name="Corre E."/>
            <person name="Pelletier E."/>
            <person name="Niang G."/>
            <person name="Scheremetjew M."/>
            <person name="Finn R."/>
            <person name="Kale V."/>
            <person name="Holt S."/>
            <person name="Cochrane G."/>
            <person name="Meng A."/>
            <person name="Brown T."/>
            <person name="Cohen L."/>
        </authorList>
    </citation>
    <scope>NUCLEOTIDE SEQUENCE</scope>
    <source>
        <strain evidence="5">CCAC1681</strain>
    </source>
</reference>
<dbReference type="InterPro" id="IPR044666">
    <property type="entry name" value="Cyclophilin_A-like"/>
</dbReference>
<dbReference type="EMBL" id="HBEN01001790">
    <property type="protein sequence ID" value="CAD8431443.1"/>
    <property type="molecule type" value="Transcribed_RNA"/>
</dbReference>
<evidence type="ECO:0000313" key="5">
    <source>
        <dbReference type="EMBL" id="CAD8431443.1"/>
    </source>
</evidence>
<organism evidence="5">
    <name type="scientific">Micromonas pusilla</name>
    <name type="common">Picoplanktonic green alga</name>
    <name type="synonym">Chromulina pusilla</name>
    <dbReference type="NCBI Taxonomy" id="38833"/>
    <lineage>
        <taxon>Eukaryota</taxon>
        <taxon>Viridiplantae</taxon>
        <taxon>Chlorophyta</taxon>
        <taxon>Mamiellophyceae</taxon>
        <taxon>Mamiellales</taxon>
        <taxon>Mamiellaceae</taxon>
        <taxon>Micromonas</taxon>
    </lineage>
</organism>
<feature type="region of interest" description="Disordered" evidence="3">
    <location>
        <begin position="418"/>
        <end position="449"/>
    </location>
</feature>
<dbReference type="PRINTS" id="PR00153">
    <property type="entry name" value="CSAPPISMRASE"/>
</dbReference>